<protein>
    <submittedName>
        <fullName evidence="4">Prenyltransferase and squalene oxidase repeat protein</fullName>
    </submittedName>
</protein>
<reference evidence="4 5" key="1">
    <citation type="submission" date="2016-02" db="EMBL/GenBank/DDBJ databases">
        <title>Genome sequence of Tissierella creatinophila DSM 6911.</title>
        <authorList>
            <person name="Poehlein A."/>
            <person name="Daniel R."/>
        </authorList>
    </citation>
    <scope>NUCLEOTIDE SEQUENCE [LARGE SCALE GENOMIC DNA]</scope>
    <source>
        <strain evidence="4 5">DSM 6911</strain>
    </source>
</reference>
<keyword evidence="4" id="KW-0808">Transferase</keyword>
<proteinExistence type="predicted"/>
<feature type="transmembrane region" description="Helical" evidence="2">
    <location>
        <begin position="12"/>
        <end position="31"/>
    </location>
</feature>
<evidence type="ECO:0000313" key="5">
    <source>
        <dbReference type="Proteomes" id="UP000186112"/>
    </source>
</evidence>
<comment type="caution">
    <text evidence="4">The sequence shown here is derived from an EMBL/GenBank/DDBJ whole genome shotgun (WGS) entry which is preliminary data.</text>
</comment>
<keyword evidence="2" id="KW-0472">Membrane</keyword>
<dbReference type="InterPro" id="IPR027954">
    <property type="entry name" value="Transcobalamin-like_C"/>
</dbReference>
<evidence type="ECO:0000256" key="1">
    <source>
        <dbReference type="SAM" id="MobiDB-lite"/>
    </source>
</evidence>
<evidence type="ECO:0000259" key="3">
    <source>
        <dbReference type="Pfam" id="PF14478"/>
    </source>
</evidence>
<evidence type="ECO:0000256" key="2">
    <source>
        <dbReference type="SAM" id="Phobius"/>
    </source>
</evidence>
<dbReference type="Gene3D" id="1.50.10.20">
    <property type="match status" value="1"/>
</dbReference>
<feature type="transmembrane region" description="Helical" evidence="2">
    <location>
        <begin position="821"/>
        <end position="840"/>
    </location>
</feature>
<dbReference type="GO" id="GO:0016740">
    <property type="term" value="F:transferase activity"/>
    <property type="evidence" value="ECO:0007669"/>
    <property type="project" value="UniProtKB-KW"/>
</dbReference>
<feature type="region of interest" description="Disordered" evidence="1">
    <location>
        <begin position="791"/>
        <end position="816"/>
    </location>
</feature>
<feature type="compositionally biased region" description="Polar residues" evidence="1">
    <location>
        <begin position="807"/>
        <end position="816"/>
    </location>
</feature>
<dbReference type="Pfam" id="PF14478">
    <property type="entry name" value="DUF4430"/>
    <property type="match status" value="1"/>
</dbReference>
<keyword evidence="2" id="KW-0812">Transmembrane</keyword>
<dbReference type="CDD" id="cd00688">
    <property type="entry name" value="ISOPREN_C2_like"/>
    <property type="match status" value="1"/>
</dbReference>
<dbReference type="AlphaFoldDB" id="A0A1U7M4W6"/>
<gene>
    <name evidence="4" type="ORF">TICRE_17120</name>
</gene>
<accession>A0A1U7M4W6</accession>
<name>A0A1U7M4W6_TISCR</name>
<dbReference type="RefSeq" id="WP_075727089.1">
    <property type="nucleotide sequence ID" value="NZ_LTDM01000032.1"/>
</dbReference>
<evidence type="ECO:0000313" key="4">
    <source>
        <dbReference type="EMBL" id="OLS02325.1"/>
    </source>
</evidence>
<feature type="domain" description="Transcobalamin-like C-terminal" evidence="3">
    <location>
        <begin position="103"/>
        <end position="157"/>
    </location>
</feature>
<dbReference type="Proteomes" id="UP000186112">
    <property type="component" value="Unassembled WGS sequence"/>
</dbReference>
<keyword evidence="5" id="KW-1185">Reference proteome</keyword>
<keyword evidence="2" id="KW-1133">Transmembrane helix</keyword>
<dbReference type="EMBL" id="LTDM01000032">
    <property type="protein sequence ID" value="OLS02325.1"/>
    <property type="molecule type" value="Genomic_DNA"/>
</dbReference>
<dbReference type="SUPFAM" id="SSF48239">
    <property type="entry name" value="Terpenoid cyclases/Protein prenyltransferases"/>
    <property type="match status" value="1"/>
</dbReference>
<dbReference type="OrthoDB" id="1880081at2"/>
<sequence>MNLSNNKIKRSLSFIIVFALIFSFIAPMTGLKVEAANEVDYQVKVRVEGKDSTFVKPITVNINSLDLSQYPGIEKPASDYDSLRAIHGIVKALEKSGIDPKDKSKFNITSNGNYITMINGLAAGEMSGWMYRVDNKNADAGAGDYKIKNGQEVVVFYVEDFMDNIYSWFDKESIITDENKNFELVLNGHAGFDESTPNKVVEGATILVDGKEYKKDGQVLKTDSNGRVSLSLKETGTYHISASKKNAKGQNIISRPYTSVKVNKASAVESNKIKSIEGVKDIEVDLKTTKEKVLSSLPKTTNIVDSGGKKHIVDLKWTLDNYSGEKIGQYKAVASFILPEGVVQTEPKTELSLTTKVVVKAKEATNSTNVDKAIEKTVNYYKNNNPLDPNGDWEAYIGLWGVDKTIDKEYQWESIDPGFGSNISTNETITYAYSLLAKGKDPSNIWGGRNLFKELSTQQRKDGVFTNIGKHIFAMLLLDTGREMGADVGDWNDINRQRAIDGLLKMQNKDGSFGSFSYLDHTGWSLIALSEYRDQANVHKAIDKAIGFLKEKQTDNGSFDYNDGSEKGENSNSISVVIQGLVAIGEDVLNPNGPWAKNGNTPVDALLRYQRDDGSFLWKPNTSITGPTTKQAMVALADIKNGRSTWHRLGKEVFLSSVGEKDVKALISDINKLPKEDKITFDDKTSIMKAYNKYLQLPEKYRSKVTNSLVLLKAKETLDKIENKINAINDGIWELPGNASDISLKHKEKVLDLIKQYNSLSDSDKKHIKYYDELKAAKAQIDKLLKEEEIKEEEKEENEGTKAPIKDSNNSNNSPKTGDEGIVVSIILFITSLFMIIFLSKRKKIS</sequence>
<dbReference type="InterPro" id="IPR008930">
    <property type="entry name" value="Terpenoid_cyclase/PrenylTrfase"/>
</dbReference>
<organism evidence="4 5">
    <name type="scientific">Tissierella creatinophila DSM 6911</name>
    <dbReference type="NCBI Taxonomy" id="1123403"/>
    <lineage>
        <taxon>Bacteria</taxon>
        <taxon>Bacillati</taxon>
        <taxon>Bacillota</taxon>
        <taxon>Tissierellia</taxon>
        <taxon>Tissierellales</taxon>
        <taxon>Tissierellaceae</taxon>
        <taxon>Tissierella</taxon>
    </lineage>
</organism>
<dbReference type="Gene3D" id="2.170.130.30">
    <property type="match status" value="1"/>
</dbReference>